<evidence type="ECO:0000313" key="2">
    <source>
        <dbReference type="EMBL" id="GJT30903.1"/>
    </source>
</evidence>
<dbReference type="GO" id="GO:0003964">
    <property type="term" value="F:RNA-directed DNA polymerase activity"/>
    <property type="evidence" value="ECO:0007669"/>
    <property type="project" value="UniProtKB-KW"/>
</dbReference>
<dbReference type="PANTHER" id="PTHR24559">
    <property type="entry name" value="TRANSPOSON TY3-I GAG-POL POLYPROTEIN"/>
    <property type="match status" value="1"/>
</dbReference>
<organism evidence="2 3">
    <name type="scientific">Tanacetum coccineum</name>
    <dbReference type="NCBI Taxonomy" id="301880"/>
    <lineage>
        <taxon>Eukaryota</taxon>
        <taxon>Viridiplantae</taxon>
        <taxon>Streptophyta</taxon>
        <taxon>Embryophyta</taxon>
        <taxon>Tracheophyta</taxon>
        <taxon>Spermatophyta</taxon>
        <taxon>Magnoliopsida</taxon>
        <taxon>eudicotyledons</taxon>
        <taxon>Gunneridae</taxon>
        <taxon>Pentapetalae</taxon>
        <taxon>asterids</taxon>
        <taxon>campanulids</taxon>
        <taxon>Asterales</taxon>
        <taxon>Asteraceae</taxon>
        <taxon>Asteroideae</taxon>
        <taxon>Anthemideae</taxon>
        <taxon>Anthemidinae</taxon>
        <taxon>Tanacetum</taxon>
    </lineage>
</organism>
<dbReference type="InterPro" id="IPR043502">
    <property type="entry name" value="DNA/RNA_pol_sf"/>
</dbReference>
<dbReference type="SUPFAM" id="SSF56672">
    <property type="entry name" value="DNA/RNA polymerases"/>
    <property type="match status" value="1"/>
</dbReference>
<dbReference type="InterPro" id="IPR002156">
    <property type="entry name" value="RNaseH_domain"/>
</dbReference>
<keyword evidence="2" id="KW-0695">RNA-directed DNA polymerase</keyword>
<comment type="caution">
    <text evidence="2">The sequence shown here is derived from an EMBL/GenBank/DDBJ whole genome shotgun (WGS) entry which is preliminary data.</text>
</comment>
<dbReference type="InterPro" id="IPR043128">
    <property type="entry name" value="Rev_trsase/Diguanyl_cyclase"/>
</dbReference>
<proteinExistence type="predicted"/>
<dbReference type="Pfam" id="PF00078">
    <property type="entry name" value="RVT_1"/>
    <property type="match status" value="1"/>
</dbReference>
<dbReference type="PANTHER" id="PTHR24559:SF444">
    <property type="entry name" value="REVERSE TRANSCRIPTASE DOMAIN-CONTAINING PROTEIN"/>
    <property type="match status" value="1"/>
</dbReference>
<dbReference type="InterPro" id="IPR000477">
    <property type="entry name" value="RT_dom"/>
</dbReference>
<evidence type="ECO:0000259" key="1">
    <source>
        <dbReference type="PROSITE" id="PS50994"/>
    </source>
</evidence>
<dbReference type="Gene3D" id="3.30.70.270">
    <property type="match status" value="1"/>
</dbReference>
<dbReference type="InterPro" id="IPR053134">
    <property type="entry name" value="RNA-dir_DNA_polymerase"/>
</dbReference>
<feature type="domain" description="Integrase catalytic" evidence="1">
    <location>
        <begin position="334"/>
        <end position="468"/>
    </location>
</feature>
<sequence>MTGVPRHLAEHRLNVREGCPPVRQKKRGQAPERNKAIQEEVERLVEAGIMKEACPKDGYPLPEIDQKVESLCGYPFKCFLDAYKGCHQIKMAKEDEEKTAFITSQGIFCYSKMPFGLKNVRATYQRLVGKAFQKQFGINLEVYVDDLVIKSRMENEIIRDIEETFKTLREINMKLNPKKCAFGVKEGMFLGYKKCTKKSDFHWTTEAEDAFKQMKKLIAELPTLTAPMEKEELIVYLAAVKEAVSAVLMTERETKQMPIYFVSRALQGTSNHRRYRPANQAGVVKTENRRKNAEMKFDATNNEAEHEALIAGLRIAEQMGVQNLQTNVDSRLVANQVPRSENKKADALSKIASTSFAHLTKQVLVEVLKEKFINEVEVLAVVDEEGDTWMTPIYNYLTEETLPAVKEKTRVVRRKSRRDNPFKDWCEKLCIRQHFASVKHPQANGLVERANKSLGEGIKARLDERSKD</sequence>
<dbReference type="InterPro" id="IPR012337">
    <property type="entry name" value="RNaseH-like_sf"/>
</dbReference>
<keyword evidence="2" id="KW-0548">Nucleotidyltransferase</keyword>
<name>A0ABQ5CX79_9ASTR</name>
<accession>A0ABQ5CX79</accession>
<dbReference type="Pfam" id="PF17919">
    <property type="entry name" value="RT_RNaseH_2"/>
    <property type="match status" value="1"/>
</dbReference>
<dbReference type="PROSITE" id="PS50994">
    <property type="entry name" value="INTEGRASE"/>
    <property type="match status" value="1"/>
</dbReference>
<dbReference type="Pfam" id="PF13456">
    <property type="entry name" value="RVT_3"/>
    <property type="match status" value="1"/>
</dbReference>
<dbReference type="CDD" id="cd01647">
    <property type="entry name" value="RT_LTR"/>
    <property type="match status" value="1"/>
</dbReference>
<keyword evidence="2" id="KW-0808">Transferase</keyword>
<dbReference type="Proteomes" id="UP001151760">
    <property type="component" value="Unassembled WGS sequence"/>
</dbReference>
<dbReference type="InterPro" id="IPR036397">
    <property type="entry name" value="RNaseH_sf"/>
</dbReference>
<reference evidence="2" key="2">
    <citation type="submission" date="2022-01" db="EMBL/GenBank/DDBJ databases">
        <authorList>
            <person name="Yamashiro T."/>
            <person name="Shiraishi A."/>
            <person name="Satake H."/>
            <person name="Nakayama K."/>
        </authorList>
    </citation>
    <scope>NUCLEOTIDE SEQUENCE</scope>
</reference>
<reference evidence="2" key="1">
    <citation type="journal article" date="2022" name="Int. J. Mol. Sci.">
        <title>Draft Genome of Tanacetum Coccineum: Genomic Comparison of Closely Related Tanacetum-Family Plants.</title>
        <authorList>
            <person name="Yamashiro T."/>
            <person name="Shiraishi A."/>
            <person name="Nakayama K."/>
            <person name="Satake H."/>
        </authorList>
    </citation>
    <scope>NUCLEOTIDE SEQUENCE</scope>
</reference>
<dbReference type="EMBL" id="BQNB010014663">
    <property type="protein sequence ID" value="GJT30903.1"/>
    <property type="molecule type" value="Genomic_DNA"/>
</dbReference>
<keyword evidence="3" id="KW-1185">Reference proteome</keyword>
<dbReference type="Gene3D" id="3.10.10.10">
    <property type="entry name" value="HIV Type 1 Reverse Transcriptase, subunit A, domain 1"/>
    <property type="match status" value="1"/>
</dbReference>
<dbReference type="Gene3D" id="3.30.420.10">
    <property type="entry name" value="Ribonuclease H-like superfamily/Ribonuclease H"/>
    <property type="match status" value="2"/>
</dbReference>
<dbReference type="InterPro" id="IPR041577">
    <property type="entry name" value="RT_RNaseH_2"/>
</dbReference>
<gene>
    <name evidence="2" type="ORF">Tco_0911178</name>
</gene>
<dbReference type="InterPro" id="IPR001584">
    <property type="entry name" value="Integrase_cat-core"/>
</dbReference>
<dbReference type="SUPFAM" id="SSF53098">
    <property type="entry name" value="Ribonuclease H-like"/>
    <property type="match status" value="1"/>
</dbReference>
<evidence type="ECO:0000313" key="3">
    <source>
        <dbReference type="Proteomes" id="UP001151760"/>
    </source>
</evidence>
<protein>
    <submittedName>
        <fullName evidence="2">Reverse transcriptase domain-containing protein</fullName>
    </submittedName>
</protein>